<keyword evidence="2" id="KW-1185">Reference proteome</keyword>
<name>Q4QCQ7_LEIMA</name>
<gene>
    <name evidence="1" type="ORF">LMJF_20_1375</name>
</gene>
<evidence type="ECO:0000313" key="1">
    <source>
        <dbReference type="EMBL" id="CAJ04329.1"/>
    </source>
</evidence>
<dbReference type="Proteomes" id="UP000000542">
    <property type="component" value="Chromosome 20"/>
</dbReference>
<dbReference type="InParanoid" id="Q4QCQ7"/>
<proteinExistence type="predicted"/>
<organism evidence="1 2">
    <name type="scientific">Leishmania major</name>
    <dbReference type="NCBI Taxonomy" id="5664"/>
    <lineage>
        <taxon>Eukaryota</taxon>
        <taxon>Discoba</taxon>
        <taxon>Euglenozoa</taxon>
        <taxon>Kinetoplastea</taxon>
        <taxon>Metakinetoplastina</taxon>
        <taxon>Trypanosomatida</taxon>
        <taxon>Trypanosomatidae</taxon>
        <taxon>Leishmaniinae</taxon>
        <taxon>Leishmania</taxon>
    </lineage>
</organism>
<dbReference type="KEGG" id="lma:LMJF_20_1375"/>
<protein>
    <submittedName>
        <fullName evidence="1">Uncharacterized protein</fullName>
    </submittedName>
</protein>
<dbReference type="AlphaFoldDB" id="Q4QCQ7"/>
<dbReference type="RefSeq" id="XP_001682891.1">
    <property type="nucleotide sequence ID" value="XM_001682839.1"/>
</dbReference>
<evidence type="ECO:0000313" key="2">
    <source>
        <dbReference type="Proteomes" id="UP000000542"/>
    </source>
</evidence>
<reference evidence="1 2" key="2">
    <citation type="journal article" date="2011" name="Genome Res.">
        <title>Chromosome and gene copy number variation allow major structural change between species and strains of Leishmania.</title>
        <authorList>
            <person name="Rogers M.B."/>
            <person name="Hilley J.D."/>
            <person name="Dickens N.J."/>
            <person name="Wilkes J."/>
            <person name="Bates P.A."/>
            <person name="Depledge D.P."/>
            <person name="Harris D."/>
            <person name="Her Y."/>
            <person name="Herzyk P."/>
            <person name="Imamura H."/>
            <person name="Otto T.D."/>
            <person name="Sanders M."/>
            <person name="Seeger K."/>
            <person name="Dujardin J.C."/>
            <person name="Berriman M."/>
            <person name="Smith D.F."/>
            <person name="Hertz-Fowler C."/>
            <person name="Mottram J.C."/>
        </authorList>
    </citation>
    <scope>NUCLEOTIDE SEQUENCE [LARGE SCALE GENOMIC DNA]</scope>
    <source>
        <strain evidence="2">MHOM/IL/81/Friedlin</strain>
    </source>
</reference>
<dbReference type="GeneID" id="5651492"/>
<accession>Q4QCQ7</accession>
<reference evidence="1 2" key="1">
    <citation type="journal article" date="2005" name="Science">
        <title>The genome of the kinetoplastid parasite, Leishmania major.</title>
        <authorList>
            <person name="Ivens A.C."/>
            <person name="Peacock C.S."/>
            <person name="Worthey E.A."/>
            <person name="Murphy L."/>
            <person name="Aggarwal G."/>
            <person name="Berriman M."/>
            <person name="Sisk E."/>
            <person name="Rajandream M.A."/>
            <person name="Adlem E."/>
            <person name="Aert R."/>
            <person name="Anupama A."/>
            <person name="Apostolou Z."/>
            <person name="Attipoe P."/>
            <person name="Bason N."/>
            <person name="Bauser C."/>
            <person name="Beck A."/>
            <person name="Beverley S.M."/>
            <person name="Bianchettin G."/>
            <person name="Borzym K."/>
            <person name="Bothe G."/>
            <person name="Bruschi C.V."/>
            <person name="Collins M."/>
            <person name="Cadag E."/>
            <person name="Ciarloni L."/>
            <person name="Clayton C."/>
            <person name="Coulson R.M."/>
            <person name="Cronin A."/>
            <person name="Cruz A.K."/>
            <person name="Davies R.M."/>
            <person name="De Gaudenzi J."/>
            <person name="Dobson D.E."/>
            <person name="Duesterhoeft A."/>
            <person name="Fazelina G."/>
            <person name="Fosker N."/>
            <person name="Frasch A.C."/>
            <person name="Fraser A."/>
            <person name="Fuchs M."/>
            <person name="Gabel C."/>
            <person name="Goble A."/>
            <person name="Goffeau A."/>
            <person name="Harris D."/>
            <person name="Hertz-Fowler C."/>
            <person name="Hilbert H."/>
            <person name="Horn D."/>
            <person name="Huang Y."/>
            <person name="Klages S."/>
            <person name="Knights A."/>
            <person name="Kube M."/>
            <person name="Larke N."/>
            <person name="Litvin L."/>
            <person name="Lord A."/>
            <person name="Louie T."/>
            <person name="Marra M."/>
            <person name="Masuy D."/>
            <person name="Matthews K."/>
            <person name="Michaeli S."/>
            <person name="Mottram J.C."/>
            <person name="Muller-Auer S."/>
            <person name="Munden H."/>
            <person name="Nelson S."/>
            <person name="Norbertczak H."/>
            <person name="Oliver K."/>
            <person name="O'neil S."/>
            <person name="Pentony M."/>
            <person name="Pohl T.M."/>
            <person name="Price C."/>
            <person name="Purnelle B."/>
            <person name="Quail M.A."/>
            <person name="Rabbinowitsch E."/>
            <person name="Reinhardt R."/>
            <person name="Rieger M."/>
            <person name="Rinta J."/>
            <person name="Robben J."/>
            <person name="Robertson L."/>
            <person name="Ruiz J.C."/>
            <person name="Rutter S."/>
            <person name="Saunders D."/>
            <person name="Schafer M."/>
            <person name="Schein J."/>
            <person name="Schwartz D.C."/>
            <person name="Seeger K."/>
            <person name="Seyler A."/>
            <person name="Sharp S."/>
            <person name="Shin H."/>
            <person name="Sivam D."/>
            <person name="Squares R."/>
            <person name="Squares S."/>
            <person name="Tosato V."/>
            <person name="Vogt C."/>
            <person name="Volckaert G."/>
            <person name="Wambutt R."/>
            <person name="Warren T."/>
            <person name="Wedler H."/>
            <person name="Woodward J."/>
            <person name="Zhou S."/>
            <person name="Zimmermann W."/>
            <person name="Smith D.F."/>
            <person name="Blackwell J.M."/>
            <person name="Stuart K.D."/>
            <person name="Barrell B."/>
            <person name="Myler P.J."/>
        </authorList>
    </citation>
    <scope>NUCLEOTIDE SEQUENCE [LARGE SCALE GENOMIC DNA]</scope>
    <source>
        <strain evidence="2">MHOM/IL/81/Friedlin</strain>
    </source>
</reference>
<dbReference type="EMBL" id="FR796416">
    <property type="protein sequence ID" value="CAJ04329.1"/>
    <property type="molecule type" value="Genomic_DNA"/>
</dbReference>
<sequence length="83" mass="9478">MCHAAWRPRFSAPLYFRCTASERVLVHSLPCNCRKNRCRCLCVSVCSIDVASLTTLLRSPPEIHRGALPPRLKRGHRHVRISI</sequence>